<dbReference type="Pfam" id="PF03235">
    <property type="entry name" value="GmrSD_N"/>
    <property type="match status" value="1"/>
</dbReference>
<accession>A0A1G8B9Q9</accession>
<dbReference type="STRING" id="262004.SAMN04489796_102206"/>
<organism evidence="2 3">
    <name type="scientific">Winogradskyella thalassocola</name>
    <dbReference type="NCBI Taxonomy" id="262004"/>
    <lineage>
        <taxon>Bacteria</taxon>
        <taxon>Pseudomonadati</taxon>
        <taxon>Bacteroidota</taxon>
        <taxon>Flavobacteriia</taxon>
        <taxon>Flavobacteriales</taxon>
        <taxon>Flavobacteriaceae</taxon>
        <taxon>Winogradskyella</taxon>
    </lineage>
</organism>
<evidence type="ECO:0000313" key="2">
    <source>
        <dbReference type="EMBL" id="SDH29947.1"/>
    </source>
</evidence>
<dbReference type="Proteomes" id="UP000199492">
    <property type="component" value="Unassembled WGS sequence"/>
</dbReference>
<proteinExistence type="predicted"/>
<dbReference type="RefSeq" id="WP_175455569.1">
    <property type="nucleotide sequence ID" value="NZ_FNCZ01000002.1"/>
</dbReference>
<keyword evidence="3" id="KW-1185">Reference proteome</keyword>
<protein>
    <recommendedName>
        <fullName evidence="1">GmrSD restriction endonucleases N-terminal domain-containing protein</fullName>
    </recommendedName>
</protein>
<evidence type="ECO:0000259" key="1">
    <source>
        <dbReference type="Pfam" id="PF03235"/>
    </source>
</evidence>
<dbReference type="EMBL" id="FNCZ01000002">
    <property type="protein sequence ID" value="SDH29947.1"/>
    <property type="molecule type" value="Genomic_DNA"/>
</dbReference>
<reference evidence="3" key="1">
    <citation type="submission" date="2016-10" db="EMBL/GenBank/DDBJ databases">
        <authorList>
            <person name="Varghese N."/>
            <person name="Submissions S."/>
        </authorList>
    </citation>
    <scope>NUCLEOTIDE SEQUENCE [LARGE SCALE GENOMIC DNA]</scope>
    <source>
        <strain evidence="3">DSM 15363</strain>
    </source>
</reference>
<feature type="domain" description="GmrSD restriction endonucleases N-terminal" evidence="1">
    <location>
        <begin position="10"/>
        <end position="228"/>
    </location>
</feature>
<dbReference type="InterPro" id="IPR004919">
    <property type="entry name" value="GmrSD_N"/>
</dbReference>
<evidence type="ECO:0000313" key="3">
    <source>
        <dbReference type="Proteomes" id="UP000199492"/>
    </source>
</evidence>
<name>A0A1G8B9Q9_9FLAO</name>
<dbReference type="AlphaFoldDB" id="A0A1G8B9Q9"/>
<sequence length="732" mass="85741">MINKPTSFFELIDTSKIVIPIIQRDYAQGRTNEKVVKIRSKFLDALFVALENPIKPIELDFIYGYNLNGLSSKSFIPLDGQQRLTTLFLLHWYAAFRENKQESSKKVLTNFTYEVRHSSKVFCESLVNYIPENKNEDIKKQITNQSWFFTEWHNDPTVASMLVMLSSIQDRYETLGKDNIWDLLVSDNSPIKFYNLPMEKLGLADSLYIKMNSRGKPLTEFEHFKSQFSSLIPERFQQEFNEKIDKEWSDLFWKVCKNIESNDDLALKMDDGILNFIEFVTDILIALDDLDIASSELLKKAEIVYGESDERLEFLFSSLNKFVGISDIDTYFESLFYLNPSDFDTSKVRLFFRNPNVNLLEKCVTSYGSAFVFGERLLLFAVLIHQLKDTEKINDRLRIIRNLIENSEYEMRSDLYKEFLESTKAIVENGVIPEDSKFNAKQRKEEANKEIFINENLEFKNSENQLEDHNFLRGNLALFNLDTSINNKAHAFIKLFSNEFYLLSRALMTFGDYAKKTKEWVFDYGSHNGHWLSIFTPSRNIDFTQTKQAVNFLLESYLSNKKSLEQIIEDYLKTFELDNLKPKTFAYYFIKYQSFLFHEGQDGYYSFRDRNQKSKYELYKMNKLQFNGFHWSPFLLEIKNHVNKVTLENGYLSPLILSLSGAKFNFTCVSSGYHIEINNGKNAESLFQNLKDKFTINEDNVLEINQNEEGIDIEDRVVKGIEVIKFIIDNAK</sequence>
<gene>
    <name evidence="2" type="ORF">SAMN04489796_102206</name>
</gene>